<keyword evidence="3" id="KW-1185">Reference proteome</keyword>
<dbReference type="AlphaFoldDB" id="A0AAD8LHB0"/>
<gene>
    <name evidence="2" type="ORF">BgAZ_402140</name>
</gene>
<sequence>MDPLALLERRCLESQDPDDPEDRKASVPASPTVEADEAVSSSPKDATPQVVAEFTYPNREHRGVVTGDVHEKAPARPDTQRRRRSRSRERESHRKEEHKPAVKGVVSTDEKATVKRQHSNPAAYRLSPLDRMILRQEELLMRQSEKFLRSVKDRRDST</sequence>
<accession>A0AAD8LHB0</accession>
<protein>
    <submittedName>
        <fullName evidence="2">Uncharacterized protein</fullName>
    </submittedName>
</protein>
<evidence type="ECO:0000313" key="3">
    <source>
        <dbReference type="Proteomes" id="UP001230268"/>
    </source>
</evidence>
<comment type="caution">
    <text evidence="2">The sequence shown here is derived from an EMBL/GenBank/DDBJ whole genome shotgun (WGS) entry which is preliminary data.</text>
</comment>
<organism evidence="2 3">
    <name type="scientific">Babesia gibsoni</name>
    <dbReference type="NCBI Taxonomy" id="33632"/>
    <lineage>
        <taxon>Eukaryota</taxon>
        <taxon>Sar</taxon>
        <taxon>Alveolata</taxon>
        <taxon>Apicomplexa</taxon>
        <taxon>Aconoidasida</taxon>
        <taxon>Piroplasmida</taxon>
        <taxon>Babesiidae</taxon>
        <taxon>Babesia</taxon>
    </lineage>
</organism>
<evidence type="ECO:0000256" key="1">
    <source>
        <dbReference type="SAM" id="MobiDB-lite"/>
    </source>
</evidence>
<dbReference type="Proteomes" id="UP001230268">
    <property type="component" value="Unassembled WGS sequence"/>
</dbReference>
<name>A0AAD8LHB0_BABGI</name>
<feature type="compositionally biased region" description="Basic and acidic residues" evidence="1">
    <location>
        <begin position="58"/>
        <end position="80"/>
    </location>
</feature>
<evidence type="ECO:0000313" key="2">
    <source>
        <dbReference type="EMBL" id="KAK1442184.1"/>
    </source>
</evidence>
<feature type="compositionally biased region" description="Basic and acidic residues" evidence="1">
    <location>
        <begin position="88"/>
        <end position="100"/>
    </location>
</feature>
<dbReference type="EMBL" id="JAVEPI010000004">
    <property type="protein sequence ID" value="KAK1442184.1"/>
    <property type="molecule type" value="Genomic_DNA"/>
</dbReference>
<reference evidence="2" key="1">
    <citation type="submission" date="2023-08" db="EMBL/GenBank/DDBJ databases">
        <title>Draft sequence of the Babesia gibsoni genome.</title>
        <authorList>
            <person name="Yamagishi J.Y."/>
            <person name="Xuan X.X."/>
        </authorList>
    </citation>
    <scope>NUCLEOTIDE SEQUENCE</scope>
    <source>
        <strain evidence="2">Azabu</strain>
    </source>
</reference>
<proteinExistence type="predicted"/>
<feature type="region of interest" description="Disordered" evidence="1">
    <location>
        <begin position="1"/>
        <end position="123"/>
    </location>
</feature>